<protein>
    <submittedName>
        <fullName evidence="1">Uncharacterized protein</fullName>
    </submittedName>
</protein>
<proteinExistence type="predicted"/>
<keyword evidence="2" id="KW-1185">Reference proteome</keyword>
<evidence type="ECO:0000313" key="2">
    <source>
        <dbReference type="Proteomes" id="UP001140234"/>
    </source>
</evidence>
<name>A0ACC1K1G9_9FUNG</name>
<accession>A0ACC1K1G9</accession>
<dbReference type="Proteomes" id="UP001140234">
    <property type="component" value="Unassembled WGS sequence"/>
</dbReference>
<gene>
    <name evidence="1" type="ORF">IWQ57_002250</name>
</gene>
<dbReference type="EMBL" id="JANBUJ010000551">
    <property type="protein sequence ID" value="KAJ2771360.1"/>
    <property type="molecule type" value="Genomic_DNA"/>
</dbReference>
<sequence length="409" mass="43316">MDVKAVRRPFPQGGIWWSTANRWIVGTSAQVLIVTPQFAVPGGIPQKHEVVAVVEATQNIEAVGLLDELPSDFPYASALAVLASDSTVRVFASPGSPDLANWQEVGRGAFGTGAEHVCAIASTTLVAADDAGARLPVVACGSMGGRVSVIGLRGAGGGRVEAARVLSFDVHAAGICHLAWLHECAVAEGVRWRILAVCAADGTVQLWGVAGDLSEAALVEVACERDWRPVTAHGVGRDACVLAKLGLALVVEARDSCGIAVHRVNLDVTQTLVACAVDSGCSRVYIGAYDFGISVLARQDGEWCRAAAEEAPLRAGMERTVVRSFTTKFNMKRLFLRGLALSPHGRYLAFAADDQENWDLVIDGPAITRIHFHQLGDWTRDDAMRALAAILAGECGGDLRYALWDIVSG</sequence>
<comment type="caution">
    <text evidence="1">The sequence shown here is derived from an EMBL/GenBank/DDBJ whole genome shotgun (WGS) entry which is preliminary data.</text>
</comment>
<organism evidence="1 2">
    <name type="scientific">Coemansia nantahalensis</name>
    <dbReference type="NCBI Taxonomy" id="2789366"/>
    <lineage>
        <taxon>Eukaryota</taxon>
        <taxon>Fungi</taxon>
        <taxon>Fungi incertae sedis</taxon>
        <taxon>Zoopagomycota</taxon>
        <taxon>Kickxellomycotina</taxon>
        <taxon>Kickxellomycetes</taxon>
        <taxon>Kickxellales</taxon>
        <taxon>Kickxellaceae</taxon>
        <taxon>Coemansia</taxon>
    </lineage>
</organism>
<feature type="non-terminal residue" evidence="1">
    <location>
        <position position="409"/>
    </location>
</feature>
<evidence type="ECO:0000313" key="1">
    <source>
        <dbReference type="EMBL" id="KAJ2771360.1"/>
    </source>
</evidence>
<reference evidence="1" key="1">
    <citation type="submission" date="2022-07" db="EMBL/GenBank/DDBJ databases">
        <title>Phylogenomic reconstructions and comparative analyses of Kickxellomycotina fungi.</title>
        <authorList>
            <person name="Reynolds N.K."/>
            <person name="Stajich J.E."/>
            <person name="Barry K."/>
            <person name="Grigoriev I.V."/>
            <person name="Crous P."/>
            <person name="Smith M.E."/>
        </authorList>
    </citation>
    <scope>NUCLEOTIDE SEQUENCE</scope>
    <source>
        <strain evidence="1">CBS 109366</strain>
    </source>
</reference>